<evidence type="ECO:0000256" key="10">
    <source>
        <dbReference type="ARBA" id="ARBA00066468"/>
    </source>
</evidence>
<comment type="subcellular location">
    <subcellularLocation>
        <location evidence="1">Cytoplasm</location>
    </subcellularLocation>
</comment>
<keyword evidence="5" id="KW-0547">Nucleotide-binding</keyword>
<dbReference type="Gene3D" id="3.90.950.10">
    <property type="match status" value="1"/>
</dbReference>
<dbReference type="AlphaFoldDB" id="A0A6V7PZ63"/>
<dbReference type="Pfam" id="PF01725">
    <property type="entry name" value="Ham1p_like"/>
    <property type="match status" value="1"/>
</dbReference>
<dbReference type="InterPro" id="IPR029001">
    <property type="entry name" value="ITPase-like_fam"/>
</dbReference>
<evidence type="ECO:0000256" key="13">
    <source>
        <dbReference type="ARBA" id="ARBA00093271"/>
    </source>
</evidence>
<evidence type="ECO:0000256" key="6">
    <source>
        <dbReference type="ARBA" id="ARBA00022801"/>
    </source>
</evidence>
<dbReference type="GO" id="GO:0009143">
    <property type="term" value="P:nucleoside triphosphate catabolic process"/>
    <property type="evidence" value="ECO:0007669"/>
    <property type="project" value="InterPro"/>
</dbReference>
<dbReference type="FunFam" id="3.90.950.10:FF:000003">
    <property type="entry name" value="Inosine triphosphate pyrophosphatase"/>
    <property type="match status" value="1"/>
</dbReference>
<evidence type="ECO:0000256" key="11">
    <source>
        <dbReference type="ARBA" id="ARBA00093218"/>
    </source>
</evidence>
<dbReference type="GO" id="GO:0046872">
    <property type="term" value="F:metal ion binding"/>
    <property type="evidence" value="ECO:0007669"/>
    <property type="project" value="UniProtKB-KW"/>
</dbReference>
<comment type="catalytic activity">
    <reaction evidence="11">
        <text>ITP + H2O = IMP + diphosphate + H(+)</text>
        <dbReference type="Rhea" id="RHEA:29399"/>
        <dbReference type="ChEBI" id="CHEBI:15377"/>
        <dbReference type="ChEBI" id="CHEBI:15378"/>
        <dbReference type="ChEBI" id="CHEBI:33019"/>
        <dbReference type="ChEBI" id="CHEBI:58053"/>
        <dbReference type="ChEBI" id="CHEBI:61402"/>
        <dbReference type="EC" id="3.6.1.66"/>
    </reaction>
    <physiologicalReaction direction="left-to-right" evidence="11">
        <dbReference type="Rhea" id="RHEA:29400"/>
    </physiologicalReaction>
</comment>
<dbReference type="GO" id="GO:0000166">
    <property type="term" value="F:nucleotide binding"/>
    <property type="evidence" value="ECO:0007669"/>
    <property type="project" value="UniProtKB-KW"/>
</dbReference>
<gene>
    <name evidence="15" type="ORF">CB5_LOCUS19246</name>
</gene>
<evidence type="ECO:0000313" key="15">
    <source>
        <dbReference type="EMBL" id="CAD1836035.1"/>
    </source>
</evidence>
<evidence type="ECO:0000256" key="14">
    <source>
        <dbReference type="SAM" id="MobiDB-lite"/>
    </source>
</evidence>
<dbReference type="CDD" id="cd00515">
    <property type="entry name" value="HAM1"/>
    <property type="match status" value="1"/>
</dbReference>
<evidence type="ECO:0000256" key="9">
    <source>
        <dbReference type="ARBA" id="ARBA00054940"/>
    </source>
</evidence>
<keyword evidence="7" id="KW-0460">Magnesium</keyword>
<evidence type="ECO:0000256" key="5">
    <source>
        <dbReference type="ARBA" id="ARBA00022741"/>
    </source>
</evidence>
<comment type="function">
    <text evidence="9">Pyrophosphatase that hydrolyzes the non-canonical purine nucleotides inosine triphosphate (ITP), deoxyinosine triphosphate (dITP) as well as 2'-deoxy-N-6-hydroxylaminopurine triphosphate (dHAPTP) and xanthosine 5'-triphosphate (XTP) to their respective monophosphate derivatives. The enzyme does not distinguish between the deoxy- and ribose forms. Probably excludes non-canonical purines from RNA and DNA precursor pools, thus preventing their incorporation into RNA and DNA and avoiding chromosomal lesions.</text>
</comment>
<dbReference type="PANTHER" id="PTHR11067:SF9">
    <property type="entry name" value="INOSINE TRIPHOSPHATE PYROPHOSPHATASE"/>
    <property type="match status" value="1"/>
</dbReference>
<keyword evidence="3" id="KW-0963">Cytoplasm</keyword>
<proteinExistence type="inferred from homology"/>
<evidence type="ECO:0000256" key="8">
    <source>
        <dbReference type="ARBA" id="ARBA00023080"/>
    </source>
</evidence>
<organism evidence="15">
    <name type="scientific">Ananas comosus var. bracteatus</name>
    <name type="common">red pineapple</name>
    <dbReference type="NCBI Taxonomy" id="296719"/>
    <lineage>
        <taxon>Eukaryota</taxon>
        <taxon>Viridiplantae</taxon>
        <taxon>Streptophyta</taxon>
        <taxon>Embryophyta</taxon>
        <taxon>Tracheophyta</taxon>
        <taxon>Spermatophyta</taxon>
        <taxon>Magnoliopsida</taxon>
        <taxon>Liliopsida</taxon>
        <taxon>Poales</taxon>
        <taxon>Bromeliaceae</taxon>
        <taxon>Bromelioideae</taxon>
        <taxon>Ananas</taxon>
    </lineage>
</organism>
<accession>A0A6V7PZ63</accession>
<comment type="catalytic activity">
    <reaction evidence="13">
        <text>N(6)-hydroxy-dATP + H2O = N(6)-hydroxy-dAMP + diphosphate + H(+)</text>
        <dbReference type="Rhea" id="RHEA:83971"/>
        <dbReference type="ChEBI" id="CHEBI:15377"/>
        <dbReference type="ChEBI" id="CHEBI:15378"/>
        <dbReference type="ChEBI" id="CHEBI:33019"/>
        <dbReference type="ChEBI" id="CHEBI:233529"/>
        <dbReference type="ChEBI" id="CHEBI:233530"/>
    </reaction>
    <physiologicalReaction direction="left-to-right" evidence="13">
        <dbReference type="Rhea" id="RHEA:83972"/>
    </physiologicalReaction>
</comment>
<dbReference type="EMBL" id="LR862153">
    <property type="protein sequence ID" value="CAD1836035.1"/>
    <property type="molecule type" value="Genomic_DNA"/>
</dbReference>
<name>A0A6V7PZ63_ANACO</name>
<keyword evidence="4" id="KW-0479">Metal-binding</keyword>
<dbReference type="InterPro" id="IPR002637">
    <property type="entry name" value="RdgB/HAM1"/>
</dbReference>
<dbReference type="PANTHER" id="PTHR11067">
    <property type="entry name" value="INOSINE TRIPHOSPHATE PYROPHOSPHATASE/HAM1 PROTEIN"/>
    <property type="match status" value="1"/>
</dbReference>
<evidence type="ECO:0000256" key="2">
    <source>
        <dbReference type="ARBA" id="ARBA00008023"/>
    </source>
</evidence>
<keyword evidence="6" id="KW-0378">Hydrolase</keyword>
<dbReference type="SUPFAM" id="SSF52972">
    <property type="entry name" value="ITPase-like"/>
    <property type="match status" value="1"/>
</dbReference>
<sequence length="280" mass="30809">MGLLEGKGQTLKKRRRVRTIGRSVIGWFFTNQVASSGKCRILITRAKDRSSPSAFWQEREGEQAGGGGDVGIGEDDAGAARAGDVRDGQPKKLEEFHAILGTSIPSAPQTRPYLFKTLPLSLQNITPLHIYIYMPELQGEPEEISKEKARLAATQVNGPVLVEDTCLCFNALKGLPGLTCLNNILKAYEDKSAYALCIFSLALGPTSEPITFVGKTERPADFGWDPIFEPDGYKQTYAEMPKEEKNKISHRSKALAMVKAHFATADYVFQIHVSDFSLLS</sequence>
<protein>
    <recommendedName>
        <fullName evidence="10">XTP/dITP diphosphatase</fullName>
        <ecNumber evidence="10">3.6.1.66</ecNumber>
    </recommendedName>
</protein>
<comment type="similarity">
    <text evidence="2">Belongs to the HAM1 NTPase family.</text>
</comment>
<evidence type="ECO:0000256" key="1">
    <source>
        <dbReference type="ARBA" id="ARBA00004496"/>
    </source>
</evidence>
<evidence type="ECO:0000256" key="3">
    <source>
        <dbReference type="ARBA" id="ARBA00022490"/>
    </source>
</evidence>
<dbReference type="GO" id="GO:0036220">
    <property type="term" value="F:ITP diphosphatase activity"/>
    <property type="evidence" value="ECO:0007669"/>
    <property type="project" value="UniProtKB-EC"/>
</dbReference>
<evidence type="ECO:0000256" key="4">
    <source>
        <dbReference type="ARBA" id="ARBA00022723"/>
    </source>
</evidence>
<reference evidence="15" key="1">
    <citation type="submission" date="2020-07" db="EMBL/GenBank/DDBJ databases">
        <authorList>
            <person name="Lin J."/>
        </authorList>
    </citation>
    <scope>NUCLEOTIDE SEQUENCE</scope>
</reference>
<dbReference type="EC" id="3.6.1.66" evidence="10"/>
<keyword evidence="8" id="KW-0546">Nucleotide metabolism</keyword>
<comment type="catalytic activity">
    <reaction evidence="12">
        <text>dITP + H2O = dIMP + diphosphate + H(+)</text>
        <dbReference type="Rhea" id="RHEA:28342"/>
        <dbReference type="ChEBI" id="CHEBI:15377"/>
        <dbReference type="ChEBI" id="CHEBI:15378"/>
        <dbReference type="ChEBI" id="CHEBI:33019"/>
        <dbReference type="ChEBI" id="CHEBI:61194"/>
        <dbReference type="ChEBI" id="CHEBI:61382"/>
        <dbReference type="EC" id="3.6.1.66"/>
    </reaction>
    <physiologicalReaction direction="left-to-right" evidence="12">
        <dbReference type="Rhea" id="RHEA:28343"/>
    </physiologicalReaction>
</comment>
<dbReference type="GO" id="GO:0009117">
    <property type="term" value="P:nucleotide metabolic process"/>
    <property type="evidence" value="ECO:0007669"/>
    <property type="project" value="UniProtKB-KW"/>
</dbReference>
<evidence type="ECO:0000256" key="7">
    <source>
        <dbReference type="ARBA" id="ARBA00022842"/>
    </source>
</evidence>
<feature type="region of interest" description="Disordered" evidence="14">
    <location>
        <begin position="52"/>
        <end position="87"/>
    </location>
</feature>
<dbReference type="GO" id="GO:0005737">
    <property type="term" value="C:cytoplasm"/>
    <property type="evidence" value="ECO:0007669"/>
    <property type="project" value="UniProtKB-SubCell"/>
</dbReference>
<evidence type="ECO:0000256" key="12">
    <source>
        <dbReference type="ARBA" id="ARBA00093255"/>
    </source>
</evidence>